<evidence type="ECO:0000313" key="2">
    <source>
        <dbReference type="Proteomes" id="UP000322667"/>
    </source>
</evidence>
<proteinExistence type="predicted"/>
<keyword evidence="2" id="KW-1185">Reference proteome</keyword>
<organism evidence="1 2">
    <name type="scientific">Gossypium tomentosum</name>
    <name type="common">Hawaiian cotton</name>
    <name type="synonym">Gossypium sandvicense</name>
    <dbReference type="NCBI Taxonomy" id="34277"/>
    <lineage>
        <taxon>Eukaryota</taxon>
        <taxon>Viridiplantae</taxon>
        <taxon>Streptophyta</taxon>
        <taxon>Embryophyta</taxon>
        <taxon>Tracheophyta</taxon>
        <taxon>Spermatophyta</taxon>
        <taxon>Magnoliopsida</taxon>
        <taxon>eudicotyledons</taxon>
        <taxon>Gunneridae</taxon>
        <taxon>Pentapetalae</taxon>
        <taxon>rosids</taxon>
        <taxon>malvids</taxon>
        <taxon>Malvales</taxon>
        <taxon>Malvaceae</taxon>
        <taxon>Malvoideae</taxon>
        <taxon>Gossypium</taxon>
    </lineage>
</organism>
<protein>
    <submittedName>
        <fullName evidence="1">Uncharacterized protein</fullName>
    </submittedName>
</protein>
<sequence>MGHFHHSVKKNREKHPFSLHPRLDRLMGFIVVSCTSASTDDPRSESRYRSTKVRGGTEAVRWRLLKRRKVSRARVSLECFPSCAIWALGLG</sequence>
<name>A0A5D2N1K1_GOSTO</name>
<reference evidence="1 2" key="1">
    <citation type="submission" date="2019-07" db="EMBL/GenBank/DDBJ databases">
        <title>WGS assembly of Gossypium tomentosum.</title>
        <authorList>
            <person name="Chen Z.J."/>
            <person name="Sreedasyam A."/>
            <person name="Ando A."/>
            <person name="Song Q."/>
            <person name="De L."/>
            <person name="Hulse-Kemp A."/>
            <person name="Ding M."/>
            <person name="Ye W."/>
            <person name="Kirkbride R."/>
            <person name="Jenkins J."/>
            <person name="Plott C."/>
            <person name="Lovell J."/>
            <person name="Lin Y.-M."/>
            <person name="Vaughn R."/>
            <person name="Liu B."/>
            <person name="Li W."/>
            <person name="Simpson S."/>
            <person name="Scheffler B."/>
            <person name="Saski C."/>
            <person name="Grover C."/>
            <person name="Hu G."/>
            <person name="Conover J."/>
            <person name="Carlson J."/>
            <person name="Shu S."/>
            <person name="Boston L."/>
            <person name="Williams M."/>
            <person name="Peterson D."/>
            <person name="Mcgee K."/>
            <person name="Jones D."/>
            <person name="Wendel J."/>
            <person name="Stelly D."/>
            <person name="Grimwood J."/>
            <person name="Schmutz J."/>
        </authorList>
    </citation>
    <scope>NUCLEOTIDE SEQUENCE [LARGE SCALE GENOMIC DNA]</scope>
    <source>
        <strain evidence="1">7179.01</strain>
    </source>
</reference>
<dbReference type="EMBL" id="CM017621">
    <property type="protein sequence ID" value="TYH96629.1"/>
    <property type="molecule type" value="Genomic_DNA"/>
</dbReference>
<dbReference type="Proteomes" id="UP000322667">
    <property type="component" value="Chromosome A12"/>
</dbReference>
<gene>
    <name evidence="1" type="ORF">ES332_A12G190400v1</name>
</gene>
<accession>A0A5D2N1K1</accession>
<evidence type="ECO:0000313" key="1">
    <source>
        <dbReference type="EMBL" id="TYH96629.1"/>
    </source>
</evidence>
<dbReference type="AlphaFoldDB" id="A0A5D2N1K1"/>